<protein>
    <recommendedName>
        <fullName evidence="1">F-box domain-containing protein</fullName>
    </recommendedName>
</protein>
<organism evidence="2 3">
    <name type="scientific">Gossypium barbadense</name>
    <name type="common">Sea Island cotton</name>
    <name type="synonym">Hibiscus barbadensis</name>
    <dbReference type="NCBI Taxonomy" id="3634"/>
    <lineage>
        <taxon>Eukaryota</taxon>
        <taxon>Viridiplantae</taxon>
        <taxon>Streptophyta</taxon>
        <taxon>Embryophyta</taxon>
        <taxon>Tracheophyta</taxon>
        <taxon>Spermatophyta</taxon>
        <taxon>Magnoliopsida</taxon>
        <taxon>eudicotyledons</taxon>
        <taxon>Gunneridae</taxon>
        <taxon>Pentapetalae</taxon>
        <taxon>rosids</taxon>
        <taxon>malvids</taxon>
        <taxon>Malvales</taxon>
        <taxon>Malvaceae</taxon>
        <taxon>Malvoideae</taxon>
        <taxon>Gossypium</taxon>
    </lineage>
</organism>
<dbReference type="EMBL" id="KZ671790">
    <property type="protein sequence ID" value="PPR80557.1"/>
    <property type="molecule type" value="Genomic_DNA"/>
</dbReference>
<reference evidence="2 3" key="1">
    <citation type="submission" date="2015-01" db="EMBL/GenBank/DDBJ databases">
        <title>Genome of allotetraploid Gossypium barbadense reveals genomic plasticity and fiber elongation in cotton evolution.</title>
        <authorList>
            <person name="Chen X."/>
            <person name="Liu X."/>
            <person name="Zhao B."/>
            <person name="Zheng H."/>
            <person name="Hu Y."/>
            <person name="Lu G."/>
            <person name="Yang C."/>
            <person name="Chen J."/>
            <person name="Shan C."/>
            <person name="Zhang L."/>
            <person name="Zhou Y."/>
            <person name="Wang L."/>
            <person name="Guo W."/>
            <person name="Bai Y."/>
            <person name="Ruan J."/>
            <person name="Shangguan X."/>
            <person name="Mao Y."/>
            <person name="Jiang J."/>
            <person name="Zhu Y."/>
            <person name="Lei J."/>
            <person name="Kang H."/>
            <person name="Chen S."/>
            <person name="He X."/>
            <person name="Wang R."/>
            <person name="Wang Y."/>
            <person name="Chen J."/>
            <person name="Wang L."/>
            <person name="Yu S."/>
            <person name="Wang B."/>
            <person name="Wei J."/>
            <person name="Song S."/>
            <person name="Lu X."/>
            <person name="Gao Z."/>
            <person name="Gu W."/>
            <person name="Deng X."/>
            <person name="Ma D."/>
            <person name="Wang S."/>
            <person name="Liang W."/>
            <person name="Fang L."/>
            <person name="Cai C."/>
            <person name="Zhu X."/>
            <person name="Zhou B."/>
            <person name="Zhang Y."/>
            <person name="Chen Z."/>
            <person name="Xu S."/>
            <person name="Zhu R."/>
            <person name="Wang S."/>
            <person name="Zhang T."/>
            <person name="Zhao G."/>
        </authorList>
    </citation>
    <scope>NUCLEOTIDE SEQUENCE [LARGE SCALE GENOMIC DNA]</scope>
    <source>
        <strain evidence="3">cv. Xinhai21</strain>
        <tissue evidence="2">Leaf</tissue>
    </source>
</reference>
<dbReference type="PANTHER" id="PTHR13318">
    <property type="entry name" value="PARTNER OF PAIRED, ISOFORM B-RELATED"/>
    <property type="match status" value="1"/>
</dbReference>
<dbReference type="GO" id="GO:0019005">
    <property type="term" value="C:SCF ubiquitin ligase complex"/>
    <property type="evidence" value="ECO:0007669"/>
    <property type="project" value="TreeGrafter"/>
</dbReference>
<dbReference type="SUPFAM" id="SSF81383">
    <property type="entry name" value="F-box domain"/>
    <property type="match status" value="1"/>
</dbReference>
<dbReference type="Gene3D" id="1.20.1280.50">
    <property type="match status" value="1"/>
</dbReference>
<dbReference type="PANTHER" id="PTHR13318:SF178">
    <property type="entry name" value="OS02G0200900 PROTEIN"/>
    <property type="match status" value="1"/>
</dbReference>
<dbReference type="FunFam" id="3.80.10.10:FF:000214">
    <property type="entry name" value="EIN3-binding F-box protein 1"/>
    <property type="match status" value="1"/>
</dbReference>
<dbReference type="InterPro" id="IPR001810">
    <property type="entry name" value="F-box_dom"/>
</dbReference>
<dbReference type="SMART" id="SM00367">
    <property type="entry name" value="LRR_CC"/>
    <property type="match status" value="14"/>
</dbReference>
<dbReference type="Proteomes" id="UP000239757">
    <property type="component" value="Unassembled WGS sequence"/>
</dbReference>
<evidence type="ECO:0000259" key="1">
    <source>
        <dbReference type="SMART" id="SM00256"/>
    </source>
</evidence>
<dbReference type="AlphaFoldDB" id="A0A2P5VNZ2"/>
<dbReference type="InterPro" id="IPR057207">
    <property type="entry name" value="FBXL15_LRR"/>
</dbReference>
<dbReference type="Pfam" id="PF25372">
    <property type="entry name" value="DUF7885"/>
    <property type="match status" value="2"/>
</dbReference>
<dbReference type="GO" id="GO:0031146">
    <property type="term" value="P:SCF-dependent proteasomal ubiquitin-dependent protein catabolic process"/>
    <property type="evidence" value="ECO:0007669"/>
    <property type="project" value="TreeGrafter"/>
</dbReference>
<dbReference type="InterPro" id="IPR006553">
    <property type="entry name" value="Leu-rich_rpt_Cys-con_subtyp"/>
</dbReference>
<dbReference type="CDD" id="cd22159">
    <property type="entry name" value="F-box_AtTIR1-like"/>
    <property type="match status" value="1"/>
</dbReference>
<gene>
    <name evidence="2" type="ORF">GOBAR_AA40156</name>
</gene>
<dbReference type="SMART" id="SM00256">
    <property type="entry name" value="FBOX"/>
    <property type="match status" value="1"/>
</dbReference>
<dbReference type="InterPro" id="IPR036047">
    <property type="entry name" value="F-box-like_dom_sf"/>
</dbReference>
<evidence type="ECO:0000313" key="3">
    <source>
        <dbReference type="Proteomes" id="UP000239757"/>
    </source>
</evidence>
<proteinExistence type="predicted"/>
<dbReference type="FunFam" id="3.80.10.10:FF:000473">
    <property type="entry name" value="EIN3-binding F-box protein 1"/>
    <property type="match status" value="1"/>
</dbReference>
<sequence>MPALVNYSGDDDFYNGGSFYTNSTDLGRLCSISSQVDVYCPPRKRTRISAPFHFGEAEVEQNKQPSIDVLPDECLVEIFKRISGGKERSSCACVSKHWLMLLTSIRKGEYESSKVVKENFGSNSGDVEMILSEEDDGYLTRCLEGKKATDMRLAAVAVGTSGHGGLGKLSIRGSSSSRGVTNFGLSAVAGRVELRVCKMIPFSKVGCQTLLWLLGPNSLGQREEVDVREFSWSSEPFPVVRNYLYLTSNPVSKGYRTSGSNGWKPVLTYELPTDMRLAAVAVGTSGHGGLGKLSIRGSSSSRGVTNFGLSAVARGCPSLKVLSLWNVPRVGDEGLCEIAKECHLLEKLDLCQCPHLSNKGLIAIAANCPNLTALSIQSCPKVGNEGLQAIGKLCPKLQSISIKDCPLVGDHGVSSLLSSASSVLSKVKLQGLSITDFSLAVIGHYGKSVTNLMLSGLQNVSEKGFWVMGNAQGLQKLVSFTIASCWGVTDVSLEAIGKGCANLKQMCLRRCCFVSGDGLVAFAKSAGSLECLQLEECNRVTQSGVIGVLSNCGLKSLTLVKCMGIKDISLEAPLSSSCNSLKSLSIRNCPGFGTASLAMVGRLCPQLQHVDLSGLCAITDAGLLPLLENCEAGLVKVNLSGCLNLTDEVVLHLTKLHGATLELLNLNGCRRITDASLAAAAENCVFLSDLDVSSCAITDVGIAALSHAEQLNLQVLSFSGCSGVSNKSMTFLKKLGKTLVGLNLQHCNSISTQTIELLVESLWRCDILF</sequence>
<feature type="domain" description="F-box" evidence="1">
    <location>
        <begin position="70"/>
        <end position="111"/>
    </location>
</feature>
<dbReference type="FunFam" id="3.80.10.10:FF:000451">
    <property type="entry name" value="EIN3-binding F-box protein 1"/>
    <property type="match status" value="1"/>
</dbReference>
<dbReference type="OrthoDB" id="550575at2759"/>
<dbReference type="Gene3D" id="3.80.10.10">
    <property type="entry name" value="Ribonuclease Inhibitor"/>
    <property type="match status" value="3"/>
</dbReference>
<accession>A0A2P5VNZ2</accession>
<evidence type="ECO:0000313" key="2">
    <source>
        <dbReference type="EMBL" id="PPR80557.1"/>
    </source>
</evidence>
<name>A0A2P5VNZ2_GOSBA</name>
<dbReference type="InterPro" id="IPR032675">
    <property type="entry name" value="LRR_dom_sf"/>
</dbReference>
<dbReference type="SUPFAM" id="SSF52047">
    <property type="entry name" value="RNI-like"/>
    <property type="match status" value="2"/>
</dbReference>